<accession>A0ABD5UA54</accession>
<gene>
    <name evidence="1" type="ORF">ACFQHK_11930</name>
</gene>
<sequence length="356" mass="40462">MSHEEQAELFAKSLLVGIRKVIEVSDYDTEGFPRWTRASNIRIAEINGSTIIFFERSAKESDQVIQYRSVSSDVEFVFPQYTSSCDTVMFPLGELNDGDPGLSSIASVTLSISSANHCFTDIGSRSEHSARAFHHVIVQYEPENQIEAVRYIPFALFVPSKYIGDFQYFWDSCAGKLVAPLTSLHDSPAGSYRSEPMAEKGIMSCVKDTVIILGNYDDPYEDELLQIRDYLIRLGYDAVLIKDLPAPGSSSLEQKVKLWVNASRFCVMIDREASGHIKEYEIVKSERKPLVFLRPDGDGSTWMIGDDELVDLNYIKTFEFSRTPLEKMEDGLRWAENLLNERGNTYPEFYPWRDSD</sequence>
<comment type="caution">
    <text evidence="1">The sequence shown here is derived from an EMBL/GenBank/DDBJ whole genome shotgun (WGS) entry which is preliminary data.</text>
</comment>
<organism evidence="1 2">
    <name type="scientific">Halomarina ordinaria</name>
    <dbReference type="NCBI Taxonomy" id="3033939"/>
    <lineage>
        <taxon>Archaea</taxon>
        <taxon>Methanobacteriati</taxon>
        <taxon>Methanobacteriota</taxon>
        <taxon>Stenosarchaea group</taxon>
        <taxon>Halobacteria</taxon>
        <taxon>Halobacteriales</taxon>
        <taxon>Natronomonadaceae</taxon>
        <taxon>Halomarina</taxon>
    </lineage>
</organism>
<dbReference type="AlphaFoldDB" id="A0ABD5UA54"/>
<dbReference type="RefSeq" id="WP_304448883.1">
    <property type="nucleotide sequence ID" value="NZ_JARRAH010000001.1"/>
</dbReference>
<keyword evidence="2" id="KW-1185">Reference proteome</keyword>
<name>A0ABD5UA54_9EURY</name>
<dbReference type="EMBL" id="JBHSXM010000001">
    <property type="protein sequence ID" value="MFC6837216.1"/>
    <property type="molecule type" value="Genomic_DNA"/>
</dbReference>
<evidence type="ECO:0008006" key="3">
    <source>
        <dbReference type="Google" id="ProtNLM"/>
    </source>
</evidence>
<proteinExistence type="predicted"/>
<dbReference type="Proteomes" id="UP001596406">
    <property type="component" value="Unassembled WGS sequence"/>
</dbReference>
<reference evidence="1 2" key="1">
    <citation type="journal article" date="2019" name="Int. J. Syst. Evol. Microbiol.">
        <title>The Global Catalogue of Microorganisms (GCM) 10K type strain sequencing project: providing services to taxonomists for standard genome sequencing and annotation.</title>
        <authorList>
            <consortium name="The Broad Institute Genomics Platform"/>
            <consortium name="The Broad Institute Genome Sequencing Center for Infectious Disease"/>
            <person name="Wu L."/>
            <person name="Ma J."/>
        </authorList>
    </citation>
    <scope>NUCLEOTIDE SEQUENCE [LARGE SCALE GENOMIC DNA]</scope>
    <source>
        <strain evidence="1 2">PSRA2</strain>
    </source>
</reference>
<evidence type="ECO:0000313" key="1">
    <source>
        <dbReference type="EMBL" id="MFC6837216.1"/>
    </source>
</evidence>
<evidence type="ECO:0000313" key="2">
    <source>
        <dbReference type="Proteomes" id="UP001596406"/>
    </source>
</evidence>
<protein>
    <recommendedName>
        <fullName evidence="3">TIR domain-containing protein</fullName>
    </recommendedName>
</protein>